<dbReference type="PANTHER" id="PTHR43741:SF4">
    <property type="entry name" value="FMN-DEPENDENT NADH:QUINONE OXIDOREDUCTASE"/>
    <property type="match status" value="1"/>
</dbReference>
<dbReference type="Pfam" id="PF03358">
    <property type="entry name" value="FMN_red"/>
    <property type="match status" value="1"/>
</dbReference>
<feature type="domain" description="NADPH-dependent FMN reductase-like" evidence="1">
    <location>
        <begin position="1"/>
        <end position="143"/>
    </location>
</feature>
<comment type="caution">
    <text evidence="2">The sequence shown here is derived from an EMBL/GenBank/DDBJ whole genome shotgun (WGS) entry which is preliminary data.</text>
</comment>
<dbReference type="InterPro" id="IPR029039">
    <property type="entry name" value="Flavoprotein-like_sf"/>
</dbReference>
<sequence>MNITLIRSNKRKNSTTYNSAEYLISKLENVDKVYEFTLPEDMPHICCGCYACIKGDEEKCGGYKYLKPILDAFDDSSLIIFCSPVYVGHIPGQIKSFLDHFGYRWLVHRPDFKMLKKRAVIIASAGGGGLKATVKDIKDSMDYWGVARTYSVYQGVWGYFWDNMPDKFKNSLLKKLDKTARKINKTSEKVTMSLKVKMLYTMFSKLHLKRKMTNVDDEYWIKNYKTEG</sequence>
<keyword evidence="3" id="KW-1185">Reference proteome</keyword>
<dbReference type="InterPro" id="IPR050104">
    <property type="entry name" value="FMN-dep_NADH:Q_OxRdtase_AzoR1"/>
</dbReference>
<dbReference type="GO" id="GO:0016491">
    <property type="term" value="F:oxidoreductase activity"/>
    <property type="evidence" value="ECO:0007669"/>
    <property type="project" value="InterPro"/>
</dbReference>
<organism evidence="2 3">
    <name type="scientific">Hominilimicola fabiformis</name>
    <dbReference type="NCBI Taxonomy" id="2885356"/>
    <lineage>
        <taxon>Bacteria</taxon>
        <taxon>Bacillati</taxon>
        <taxon>Bacillota</taxon>
        <taxon>Clostridia</taxon>
        <taxon>Eubacteriales</taxon>
        <taxon>Oscillospiraceae</taxon>
        <taxon>Hominilimicola</taxon>
    </lineage>
</organism>
<proteinExistence type="predicted"/>
<dbReference type="Proteomes" id="UP001198242">
    <property type="component" value="Unassembled WGS sequence"/>
</dbReference>
<evidence type="ECO:0000313" key="2">
    <source>
        <dbReference type="EMBL" id="MCC2211432.1"/>
    </source>
</evidence>
<dbReference type="RefSeq" id="WP_022229397.1">
    <property type="nucleotide sequence ID" value="NZ_JAJEQM010000017.1"/>
</dbReference>
<evidence type="ECO:0000259" key="1">
    <source>
        <dbReference type="Pfam" id="PF03358"/>
    </source>
</evidence>
<dbReference type="SUPFAM" id="SSF52218">
    <property type="entry name" value="Flavoproteins"/>
    <property type="match status" value="1"/>
</dbReference>
<dbReference type="InterPro" id="IPR005025">
    <property type="entry name" value="FMN_Rdtase-like_dom"/>
</dbReference>
<dbReference type="EMBL" id="JAJEQM010000017">
    <property type="protein sequence ID" value="MCC2211432.1"/>
    <property type="molecule type" value="Genomic_DNA"/>
</dbReference>
<accession>A0AAE3JAG0</accession>
<name>A0AAE3JAG0_9FIRM</name>
<dbReference type="AlphaFoldDB" id="A0AAE3JAG0"/>
<reference evidence="2 3" key="1">
    <citation type="submission" date="2021-10" db="EMBL/GenBank/DDBJ databases">
        <title>Anaerobic single-cell dispensing facilitates the cultivation of human gut bacteria.</title>
        <authorList>
            <person name="Afrizal A."/>
        </authorList>
    </citation>
    <scope>NUCLEOTIDE SEQUENCE [LARGE SCALE GENOMIC DNA]</scope>
    <source>
        <strain evidence="2 3">CLA-AA-H232</strain>
    </source>
</reference>
<dbReference type="Gene3D" id="3.40.50.360">
    <property type="match status" value="1"/>
</dbReference>
<dbReference type="PANTHER" id="PTHR43741">
    <property type="entry name" value="FMN-DEPENDENT NADH-AZOREDUCTASE 1"/>
    <property type="match status" value="1"/>
</dbReference>
<gene>
    <name evidence="2" type="ORF">LKE05_11610</name>
</gene>
<evidence type="ECO:0000313" key="3">
    <source>
        <dbReference type="Proteomes" id="UP001198242"/>
    </source>
</evidence>
<protein>
    <submittedName>
        <fullName evidence="2">NAD(P)H-dependent oxidoreductase</fullName>
    </submittedName>
</protein>